<feature type="region of interest" description="Disordered" evidence="3">
    <location>
        <begin position="842"/>
        <end position="861"/>
    </location>
</feature>
<evidence type="ECO:0000256" key="3">
    <source>
        <dbReference type="SAM" id="MobiDB-lite"/>
    </source>
</evidence>
<dbReference type="GO" id="GO:0005886">
    <property type="term" value="C:plasma membrane"/>
    <property type="evidence" value="ECO:0007669"/>
    <property type="project" value="UniProtKB-SubCell"/>
</dbReference>
<reference evidence="6" key="1">
    <citation type="journal article" date="2014" name="Nucleic Acids Res.">
        <title>The evolutionary dynamics of variant antigen genes in Babesia reveal a history of genomic innovation underlying host-parasite interaction.</title>
        <authorList>
            <person name="Jackson A.P."/>
            <person name="Otto T.D."/>
            <person name="Darby A."/>
            <person name="Ramaprasad A."/>
            <person name="Xia D."/>
            <person name="Echaide I.E."/>
            <person name="Farber M."/>
            <person name="Gahlot S."/>
            <person name="Gamble J."/>
            <person name="Gupta D."/>
            <person name="Gupta Y."/>
            <person name="Jackson L."/>
            <person name="Malandrin L."/>
            <person name="Malas T.B."/>
            <person name="Moussa E."/>
            <person name="Nair M."/>
            <person name="Reid A.J."/>
            <person name="Sanders M."/>
            <person name="Sharma J."/>
            <person name="Tracey A."/>
            <person name="Quail M.A."/>
            <person name="Weir W."/>
            <person name="Wastling J.M."/>
            <person name="Hall N."/>
            <person name="Willadsen P."/>
            <person name="Lingelbach K."/>
            <person name="Shiels B."/>
            <person name="Tait A."/>
            <person name="Berriman M."/>
            <person name="Allred D.R."/>
            <person name="Pain A."/>
        </authorList>
    </citation>
    <scope>NUCLEOTIDE SEQUENCE</scope>
    <source>
        <strain evidence="6">1802A</strain>
    </source>
</reference>
<dbReference type="InterPro" id="IPR000884">
    <property type="entry name" value="TSP1_rpt"/>
</dbReference>
<comment type="caution">
    <text evidence="6">The sequence shown here is derived from an EMBL/GenBank/DDBJ whole genome shotgun (WGS) entry which is preliminary data.</text>
</comment>
<feature type="compositionally biased region" description="Polar residues" evidence="3">
    <location>
        <begin position="42"/>
        <end position="54"/>
    </location>
</feature>
<comment type="subcellular location">
    <subcellularLocation>
        <location evidence="1">Cell membrane</location>
    </subcellularLocation>
</comment>
<reference evidence="6" key="2">
    <citation type="submission" date="2021-05" db="EMBL/GenBank/DDBJ databases">
        <authorList>
            <person name="Pain A."/>
        </authorList>
    </citation>
    <scope>NUCLEOTIDE SEQUENCE</scope>
    <source>
        <strain evidence="6">1802A</strain>
    </source>
</reference>
<evidence type="ECO:0000256" key="4">
    <source>
        <dbReference type="SAM" id="Phobius"/>
    </source>
</evidence>
<keyword evidence="7" id="KW-1185">Reference proteome</keyword>
<dbReference type="SMART" id="SM00209">
    <property type="entry name" value="TSP1"/>
    <property type="match status" value="2"/>
</dbReference>
<keyword evidence="4" id="KW-0472">Membrane</keyword>
<organism evidence="6 7">
    <name type="scientific">Babesia divergens</name>
    <dbReference type="NCBI Taxonomy" id="32595"/>
    <lineage>
        <taxon>Eukaryota</taxon>
        <taxon>Sar</taxon>
        <taxon>Alveolata</taxon>
        <taxon>Apicomplexa</taxon>
        <taxon>Aconoidasida</taxon>
        <taxon>Piroplasmida</taxon>
        <taxon>Babesiidae</taxon>
        <taxon>Babesia</taxon>
    </lineage>
</organism>
<evidence type="ECO:0000256" key="1">
    <source>
        <dbReference type="ARBA" id="ARBA00004236"/>
    </source>
</evidence>
<dbReference type="Proteomes" id="UP001195914">
    <property type="component" value="Unassembled WGS sequence"/>
</dbReference>
<evidence type="ECO:0000256" key="5">
    <source>
        <dbReference type="SAM" id="SignalP"/>
    </source>
</evidence>
<dbReference type="Gene3D" id="2.20.100.10">
    <property type="entry name" value="Thrombospondin type-1 (TSP1) repeat"/>
    <property type="match status" value="2"/>
</dbReference>
<keyword evidence="4" id="KW-0812">Transmembrane</keyword>
<feature type="signal peptide" evidence="5">
    <location>
        <begin position="1"/>
        <end position="28"/>
    </location>
</feature>
<feature type="region of interest" description="Disordered" evidence="3">
    <location>
        <begin position="641"/>
        <end position="686"/>
    </location>
</feature>
<keyword evidence="2" id="KW-1003">Cell membrane</keyword>
<proteinExistence type="predicted"/>
<dbReference type="InterPro" id="IPR036383">
    <property type="entry name" value="TSP1_rpt_sf"/>
</dbReference>
<dbReference type="PROSITE" id="PS50092">
    <property type="entry name" value="TSP1"/>
    <property type="match status" value="1"/>
</dbReference>
<protein>
    <submittedName>
        <fullName evidence="6">Thrombospondin domain-containing protein</fullName>
    </submittedName>
</protein>
<keyword evidence="5" id="KW-0732">Signal</keyword>
<evidence type="ECO:0000313" key="7">
    <source>
        <dbReference type="Proteomes" id="UP001195914"/>
    </source>
</evidence>
<gene>
    <name evidence="6" type="ORF">X943_001647</name>
</gene>
<name>A0AAD9LK52_BABDI</name>
<dbReference type="EMBL" id="JAHBMH010000007">
    <property type="protein sequence ID" value="KAK1939623.1"/>
    <property type="molecule type" value="Genomic_DNA"/>
</dbReference>
<sequence length="1419" mass="158677">MRHVGWHLFANWALAALTMSMWSYRISSEDTAMNGGFPVSGPQESANTAPSPQSISPSFLRFQTVNDLVRLFSEPQSAARSAAMAAPKAPDVPDGLASTSDATNIPALPTIPDEIKSDMRSDPSKLLLKCPRGHLISILSANGSCGPVNVDLKNKVWELCSRKNACQFDSSIIGKCNETVVIDTIKFVCSKVQAMDCFLFNGRDEQYEEFCLHMCMHFLKSCQSTTIPVTREDRLKCLYNLFKSYDMEQKCAYIMEDVESDNLVFNKEKYFNPKYEMGKVTITNTKWVDVRFKRRIENPVVITSALPEDDEFNIIILEDITTAGFRISITAVDCQQQCRTSGKNRNFTVQWLAISSGDHSSDLDKPIKVGVLELGADESLVLPLDTRKNWVVLTQVQKVKITGDSLNLKDSHVLVLPIIIRGGWDSTVEFFLPAKEMIPKTRVTLGYLALEDTDDMNLYGIGLKMLIIMADDRRHSSVKVKLPYTWPYPSNLFASSMTFSEFATGDALSQISSIHMKPQNKRERIIRSGYYHFTGELILNYMKAPPSNQKPPVVNVVVIEDIASALKRQLCIFAKKKGNRNVNSACYDECVGTNGVSNCVDAPDLIACYTERSRICYLDSRDLKHLAVQYVTYFKEHPTEEGGMANATKGSDYGGPLADSKDAPSQLAPDSGNIQGTNPLIDPTTGVTSLADDIQAHNESDEDITIRRNCIEGPWGEWSACSSRCKSDNIRSVQIRKRDVYAKNSGAGSTECITTSTRECADIPLCSTFCFSREGDGDKDTFQQQYFYIWSEKCLHKVVDKVGFSYTSVIPYNSGPMSNSSVIGKLDMSHSSPIIGKMVTVPSVKGSSESKDPAKSHGASLIRSDSNSGCFDGSGPCLEKQSDAAPSGYGACILTHARYDILGGSWSKDGSCICEEGIPCSAEEVRFAPDYSDILSLDVNSTLEEKVRGTPYQSLISLANFKRMELPWGPMKDVTYGIFKPEEVNNYCAYGNTALQEFPNDILWVNCLLAVPKKFGPKSPSCQSRCKMLRHHCEAEVPDQEVDSLIECIKDLLTTDISNIYVVSFNQQQCQPPSLGLGVFDEQQICNTTLPPDGSGKKCSEMCERVLNKCKLISNHKREMQIRHCMLHHAAKNDVKEKNSQLLDFTEVCTFKRTKMYGSGLVYCKTRHINCDLEDWSNWEDCSGTCINLDPENRVVPTRTRHRILKNHDPSAHESCLSKGIQFIENAECLWLPQCPDDRSITKEIEQTKRNVAWEIALETTWNLQSWVLEDSYEEQGDTQRNCSIYSGHRDVTNNKIIYQKSRCSCPPMMTPCSITESVNSYGWFDMLELLCQQNEMRSVLFNQSSGFYRYSCTTKTFIREDFDAHKELCNEADGTSFVSCSGASFYTHIYIFGTLAAIIGSLTGILIFVYTYNRSSFV</sequence>
<evidence type="ECO:0000256" key="2">
    <source>
        <dbReference type="ARBA" id="ARBA00022475"/>
    </source>
</evidence>
<feature type="region of interest" description="Disordered" evidence="3">
    <location>
        <begin position="35"/>
        <end position="54"/>
    </location>
</feature>
<keyword evidence="4" id="KW-1133">Transmembrane helix</keyword>
<feature type="chain" id="PRO_5042074002" evidence="5">
    <location>
        <begin position="29"/>
        <end position="1419"/>
    </location>
</feature>
<accession>A0AAD9LK52</accession>
<feature type="transmembrane region" description="Helical" evidence="4">
    <location>
        <begin position="1390"/>
        <end position="1413"/>
    </location>
</feature>
<dbReference type="SUPFAM" id="SSF82895">
    <property type="entry name" value="TSP-1 type 1 repeat"/>
    <property type="match status" value="1"/>
</dbReference>
<evidence type="ECO:0000313" key="6">
    <source>
        <dbReference type="EMBL" id="KAK1939623.1"/>
    </source>
</evidence>